<dbReference type="AlphaFoldDB" id="A0A3M7R7V9"/>
<organism evidence="1 2">
    <name type="scientific">Brachionus plicatilis</name>
    <name type="common">Marine rotifer</name>
    <name type="synonym">Brachionus muelleri</name>
    <dbReference type="NCBI Taxonomy" id="10195"/>
    <lineage>
        <taxon>Eukaryota</taxon>
        <taxon>Metazoa</taxon>
        <taxon>Spiralia</taxon>
        <taxon>Gnathifera</taxon>
        <taxon>Rotifera</taxon>
        <taxon>Eurotatoria</taxon>
        <taxon>Monogononta</taxon>
        <taxon>Pseudotrocha</taxon>
        <taxon>Ploima</taxon>
        <taxon>Brachionidae</taxon>
        <taxon>Brachionus</taxon>
    </lineage>
</organism>
<dbReference type="Proteomes" id="UP000276133">
    <property type="component" value="Unassembled WGS sequence"/>
</dbReference>
<sequence length="83" mass="9496">MVFPKMQTLLVDVAQKCSFLCTSTSFFIKFVYFKRLLLKYGPPLGVKTEPNVQELRFWSCRTTLGRKRESPATPIPEPVNLVG</sequence>
<comment type="caution">
    <text evidence="1">The sequence shown here is derived from an EMBL/GenBank/DDBJ whole genome shotgun (WGS) entry which is preliminary data.</text>
</comment>
<gene>
    <name evidence="1" type="ORF">BpHYR1_040316</name>
</gene>
<evidence type="ECO:0000313" key="1">
    <source>
        <dbReference type="EMBL" id="RNA19702.1"/>
    </source>
</evidence>
<protein>
    <submittedName>
        <fullName evidence="1">Uncharacterized protein</fullName>
    </submittedName>
</protein>
<name>A0A3M7R7V9_BRAPC</name>
<evidence type="ECO:0000313" key="2">
    <source>
        <dbReference type="Proteomes" id="UP000276133"/>
    </source>
</evidence>
<dbReference type="EMBL" id="REGN01003994">
    <property type="protein sequence ID" value="RNA19702.1"/>
    <property type="molecule type" value="Genomic_DNA"/>
</dbReference>
<proteinExistence type="predicted"/>
<reference evidence="1 2" key="1">
    <citation type="journal article" date="2018" name="Sci. Rep.">
        <title>Genomic signatures of local adaptation to the degree of environmental predictability in rotifers.</title>
        <authorList>
            <person name="Franch-Gras L."/>
            <person name="Hahn C."/>
            <person name="Garcia-Roger E.M."/>
            <person name="Carmona M.J."/>
            <person name="Serra M."/>
            <person name="Gomez A."/>
        </authorList>
    </citation>
    <scope>NUCLEOTIDE SEQUENCE [LARGE SCALE GENOMIC DNA]</scope>
    <source>
        <strain evidence="1">HYR1</strain>
    </source>
</reference>
<accession>A0A3M7R7V9</accession>
<keyword evidence="2" id="KW-1185">Reference proteome</keyword>